<dbReference type="InterPro" id="IPR001206">
    <property type="entry name" value="Diacylglycerol_kinase_cat_dom"/>
</dbReference>
<keyword evidence="4" id="KW-1185">Reference proteome</keyword>
<dbReference type="InterPro" id="IPR016064">
    <property type="entry name" value="NAD/diacylglycerol_kinase_sf"/>
</dbReference>
<dbReference type="SUPFAM" id="SSF111331">
    <property type="entry name" value="NAD kinase/diacylglycerol kinase-like"/>
    <property type="match status" value="1"/>
</dbReference>
<dbReference type="SMART" id="SM00046">
    <property type="entry name" value="DAGKc"/>
    <property type="match status" value="1"/>
</dbReference>
<dbReference type="Gene3D" id="3.40.50.10330">
    <property type="entry name" value="Probable inorganic polyphosphate/atp-NAD kinase, domain 1"/>
    <property type="match status" value="1"/>
</dbReference>
<dbReference type="PROSITE" id="PS50146">
    <property type="entry name" value="DAGK"/>
    <property type="match status" value="1"/>
</dbReference>
<dbReference type="InterPro" id="IPR017438">
    <property type="entry name" value="ATP-NAD_kinase_N"/>
</dbReference>
<protein>
    <recommendedName>
        <fullName evidence="2">DAGKc domain-containing protein</fullName>
    </recommendedName>
</protein>
<proteinExistence type="predicted"/>
<evidence type="ECO:0000313" key="4">
    <source>
        <dbReference type="Proteomes" id="UP001626550"/>
    </source>
</evidence>
<reference evidence="3 4" key="1">
    <citation type="submission" date="2024-11" db="EMBL/GenBank/DDBJ databases">
        <title>Adaptive evolution of stress response genes in parasites aligns with host niche diversity.</title>
        <authorList>
            <person name="Hahn C."/>
            <person name="Resl P."/>
        </authorList>
    </citation>
    <scope>NUCLEOTIDE SEQUENCE [LARGE SCALE GENOMIC DNA]</scope>
    <source>
        <strain evidence="3">EGGRZ-B1_66</strain>
        <tissue evidence="3">Body</tissue>
    </source>
</reference>
<dbReference type="InterPro" id="IPR037607">
    <property type="entry name" value="DGK"/>
</dbReference>
<dbReference type="AlphaFoldDB" id="A0ABD2QEF3"/>
<accession>A0ABD2QEF3</accession>
<feature type="region of interest" description="Disordered" evidence="1">
    <location>
        <begin position="235"/>
        <end position="260"/>
    </location>
</feature>
<sequence length="335" mass="36532">MLSLAPQQHIQHLKRSGIIDSCCQVSGNTDTGRYSIKNCTSKRKKSRAGVALPFQIKAVSNANIAACPWKTNMNQQVKPLLVLVNCRSGGNQGQKLLEKFQWLLNPRQVFDISTSGPRLGLELYKNLTNLRILICGGDGTVGWIFSMIDQIGIKPFPPCAILPLGTGNDLARTLNWGAGYVDEPLEKYISSAEDGSIVPLDRWNVSAEPNPLVADSNFFTSLDEDDPVTSINIQSKTRDSSENRVFAQSSTDSTSAGKRRGTLVAETNTNTQCLGQGTVTSTTDSNFPVEEIATADDEEMFMSNVYNNYFSIGADAAAALEFHESRGLLNHLPSH</sequence>
<dbReference type="Proteomes" id="UP001626550">
    <property type="component" value="Unassembled WGS sequence"/>
</dbReference>
<evidence type="ECO:0000313" key="3">
    <source>
        <dbReference type="EMBL" id="KAL3316701.1"/>
    </source>
</evidence>
<organism evidence="3 4">
    <name type="scientific">Cichlidogyrus casuarinus</name>
    <dbReference type="NCBI Taxonomy" id="1844966"/>
    <lineage>
        <taxon>Eukaryota</taxon>
        <taxon>Metazoa</taxon>
        <taxon>Spiralia</taxon>
        <taxon>Lophotrochozoa</taxon>
        <taxon>Platyhelminthes</taxon>
        <taxon>Monogenea</taxon>
        <taxon>Monopisthocotylea</taxon>
        <taxon>Dactylogyridea</taxon>
        <taxon>Ancyrocephalidae</taxon>
        <taxon>Cichlidogyrus</taxon>
    </lineage>
</organism>
<evidence type="ECO:0000256" key="1">
    <source>
        <dbReference type="SAM" id="MobiDB-lite"/>
    </source>
</evidence>
<dbReference type="EMBL" id="JBJKFK010000495">
    <property type="protein sequence ID" value="KAL3316701.1"/>
    <property type="molecule type" value="Genomic_DNA"/>
</dbReference>
<gene>
    <name evidence="3" type="ORF">Ciccas_004651</name>
</gene>
<comment type="caution">
    <text evidence="3">The sequence shown here is derived from an EMBL/GenBank/DDBJ whole genome shotgun (WGS) entry which is preliminary data.</text>
</comment>
<feature type="compositionally biased region" description="Polar residues" evidence="1">
    <location>
        <begin position="246"/>
        <end position="256"/>
    </location>
</feature>
<name>A0ABD2QEF3_9PLAT</name>
<dbReference type="PANTHER" id="PTHR11255">
    <property type="entry name" value="DIACYLGLYCEROL KINASE"/>
    <property type="match status" value="1"/>
</dbReference>
<evidence type="ECO:0000259" key="2">
    <source>
        <dbReference type="PROSITE" id="PS50146"/>
    </source>
</evidence>
<dbReference type="Pfam" id="PF00781">
    <property type="entry name" value="DAGK_cat"/>
    <property type="match status" value="1"/>
</dbReference>
<dbReference type="PANTHER" id="PTHR11255:SF80">
    <property type="entry name" value="EYE-SPECIFIC DIACYLGLYCEROL KINASE"/>
    <property type="match status" value="1"/>
</dbReference>
<feature type="domain" description="DAGKc" evidence="2">
    <location>
        <begin position="75"/>
        <end position="209"/>
    </location>
</feature>